<evidence type="ECO:0000256" key="1">
    <source>
        <dbReference type="SAM" id="Phobius"/>
    </source>
</evidence>
<keyword evidence="1" id="KW-1133">Transmembrane helix</keyword>
<protein>
    <submittedName>
        <fullName evidence="2">Uncharacterized protein</fullName>
    </submittedName>
</protein>
<dbReference type="AlphaFoldDB" id="A0A4U5NFZ4"/>
<gene>
    <name evidence="2" type="ORF">L596_015335</name>
</gene>
<proteinExistence type="predicted"/>
<name>A0A4U5NFZ4_STECR</name>
<sequence length="200" mass="22935">MSVSSDDFREPCFFEIGYTGDDSFDNNHVDYEVCCGCCHTRRSGKVISVFSFLFALLFLALGAGNSNTEIANSIFSSIYLISTIVLLVGVFTHRAKLLIPFLVVSVAKELWDFYNIATIAIELFEQLNTTDAEIGLTVMLAMILLICTSLFTVFALWTIWIMYVHYCYLRDRPRNTGDIFKETKAQYRFMRNIKAVWKFK</sequence>
<accession>A0A4U5NFZ4</accession>
<evidence type="ECO:0000313" key="2">
    <source>
        <dbReference type="EMBL" id="TKR81471.1"/>
    </source>
</evidence>
<feature type="transmembrane region" description="Helical" evidence="1">
    <location>
        <begin position="46"/>
        <end position="64"/>
    </location>
</feature>
<organism evidence="2">
    <name type="scientific">Steinernema carpocapsae</name>
    <name type="common">Entomopathogenic nematode</name>
    <dbReference type="NCBI Taxonomy" id="34508"/>
    <lineage>
        <taxon>Eukaryota</taxon>
        <taxon>Metazoa</taxon>
        <taxon>Ecdysozoa</taxon>
        <taxon>Nematoda</taxon>
        <taxon>Chromadorea</taxon>
        <taxon>Rhabditida</taxon>
        <taxon>Tylenchina</taxon>
        <taxon>Panagrolaimomorpha</taxon>
        <taxon>Strongyloidoidea</taxon>
        <taxon>Steinernematidae</taxon>
        <taxon>Steinernema</taxon>
    </lineage>
</organism>
<reference evidence="2" key="3">
    <citation type="journal article" date="2019" name="G3 (Bethesda)">
        <title>Hybrid Assembly of the Genome of the Entomopathogenic Nematode Steinernema carpocapsae Identifies the X-Chromosome.</title>
        <authorList>
            <person name="Serra L."/>
            <person name="Macchietto M."/>
            <person name="Macias-Munoz A."/>
            <person name="McGill C.J."/>
            <person name="Rodriguez I.M."/>
            <person name="Rodriguez B."/>
            <person name="Murad R."/>
            <person name="Mortazavi A."/>
        </authorList>
    </citation>
    <scope>NUCLEOTIDE SEQUENCE</scope>
    <source>
        <strain evidence="2">ALL</strain>
    </source>
</reference>
<dbReference type="PANTHER" id="PTHR34851:SF5">
    <property type="entry name" value="MARVEL DOMAIN-CONTAINING PROTEIN"/>
    <property type="match status" value="1"/>
</dbReference>
<dbReference type="PANTHER" id="PTHR34851">
    <property type="entry name" value="PROTEIN CBG05235-RELATED"/>
    <property type="match status" value="1"/>
</dbReference>
<dbReference type="EMBL" id="AZBU02000004">
    <property type="protein sequence ID" value="TKR81471.1"/>
    <property type="molecule type" value="Genomic_DNA"/>
</dbReference>
<keyword evidence="1" id="KW-0472">Membrane</keyword>
<keyword evidence="1" id="KW-0812">Transmembrane</keyword>
<reference evidence="2" key="1">
    <citation type="submission" date="2013-11" db="EMBL/GenBank/DDBJ databases">
        <authorList>
            <person name="Sternberg P."/>
            <person name="Dillman A."/>
            <person name="Macchietto M."/>
        </authorList>
    </citation>
    <scope>NUCLEOTIDE SEQUENCE</scope>
    <source>
        <strain evidence="2">ALL</strain>
    </source>
</reference>
<feature type="transmembrane region" description="Helical" evidence="1">
    <location>
        <begin position="70"/>
        <end position="90"/>
    </location>
</feature>
<feature type="transmembrane region" description="Helical" evidence="1">
    <location>
        <begin position="134"/>
        <end position="164"/>
    </location>
</feature>
<reference evidence="2" key="2">
    <citation type="journal article" date="2015" name="Genome Biol.">
        <title>Comparative genomics of Steinernema reveals deeply conserved gene regulatory networks.</title>
        <authorList>
            <person name="Dillman A.R."/>
            <person name="Macchietto M."/>
            <person name="Porter C.F."/>
            <person name="Rogers A."/>
            <person name="Williams B."/>
            <person name="Antoshechkin I."/>
            <person name="Lee M.M."/>
            <person name="Goodwin Z."/>
            <person name="Lu X."/>
            <person name="Lewis E.E."/>
            <person name="Goodrich-Blair H."/>
            <person name="Stock S.P."/>
            <person name="Adams B.J."/>
            <person name="Sternberg P.W."/>
            <person name="Mortazavi A."/>
        </authorList>
    </citation>
    <scope>NUCLEOTIDE SEQUENCE [LARGE SCALE GENOMIC DNA]</scope>
    <source>
        <strain evidence="2">ALL</strain>
    </source>
</reference>
<comment type="caution">
    <text evidence="2">The sequence shown here is derived from an EMBL/GenBank/DDBJ whole genome shotgun (WGS) entry which is preliminary data.</text>
</comment>